<comment type="similarity">
    <text evidence="1">Belongs to the tubulin family.</text>
</comment>
<keyword evidence="4" id="KW-0342">GTP-binding</keyword>
<reference evidence="6" key="1">
    <citation type="journal article" date="2023" name="G3 (Bethesda)">
        <title>Whole genome assembly and annotation of the endangered Caribbean coral Acropora cervicornis.</title>
        <authorList>
            <person name="Selwyn J.D."/>
            <person name="Vollmer S.V."/>
        </authorList>
    </citation>
    <scope>NUCLEOTIDE SEQUENCE</scope>
    <source>
        <strain evidence="6">K2</strain>
    </source>
</reference>
<evidence type="ECO:0000256" key="3">
    <source>
        <dbReference type="ARBA" id="ARBA00022741"/>
    </source>
</evidence>
<dbReference type="EMBL" id="JARQWQ010000170">
    <property type="protein sequence ID" value="KAK2547731.1"/>
    <property type="molecule type" value="Genomic_DNA"/>
</dbReference>
<dbReference type="Gene3D" id="3.40.50.1440">
    <property type="entry name" value="Tubulin/FtsZ, GTPase domain"/>
    <property type="match status" value="1"/>
</dbReference>
<dbReference type="PANTHER" id="PTHR11588">
    <property type="entry name" value="TUBULIN"/>
    <property type="match status" value="1"/>
</dbReference>
<evidence type="ECO:0000313" key="6">
    <source>
        <dbReference type="EMBL" id="KAK2547731.1"/>
    </source>
</evidence>
<sequence length="325" mass="36433">MNSYISASLAGLLQPLGNKPRRMKGNVKDKGNRQPSYTTRLKEHGLKRNIGKSNKTDPISRKLSYSHDETPDRSDILVSSSSEKPFASYLSDEYSMNMLSSTTDLDTDDVMARQPRSTASALLRYQGIVRPSTSRTESCQSSSLETGVSCGNEPWEMLHSICPEPTKKFATLHHLAKSKVSWEGLTNSLLHSLRRYDKQGIQFSTISSLLVARGDLDGSFAQESARIEEKLRLSLGCVGWNPFPVDFWISRYNPVGPKESQSLTLCLNSTKIVETLADVIEKSRAMFDAGAYLHWFWKHGCSKDDFLDAFDTLETVIEDYKLASR</sequence>
<feature type="compositionally biased region" description="Basic and acidic residues" evidence="5">
    <location>
        <begin position="54"/>
        <end position="75"/>
    </location>
</feature>
<comment type="caution">
    <text evidence="6">The sequence shown here is derived from an EMBL/GenBank/DDBJ whole genome shotgun (WGS) entry which is preliminary data.</text>
</comment>
<evidence type="ECO:0000256" key="4">
    <source>
        <dbReference type="ARBA" id="ARBA00023134"/>
    </source>
</evidence>
<keyword evidence="3" id="KW-0547">Nucleotide-binding</keyword>
<dbReference type="GO" id="GO:0005874">
    <property type="term" value="C:microtubule"/>
    <property type="evidence" value="ECO:0007669"/>
    <property type="project" value="UniProtKB-KW"/>
</dbReference>
<keyword evidence="2" id="KW-0493">Microtubule</keyword>
<proteinExistence type="inferred from homology"/>
<dbReference type="GO" id="GO:0005525">
    <property type="term" value="F:GTP binding"/>
    <property type="evidence" value="ECO:0007669"/>
    <property type="project" value="UniProtKB-KW"/>
</dbReference>
<reference evidence="6" key="2">
    <citation type="journal article" date="2023" name="Science">
        <title>Genomic signatures of disease resistance in endangered staghorn corals.</title>
        <authorList>
            <person name="Vollmer S.V."/>
            <person name="Selwyn J.D."/>
            <person name="Despard B.A."/>
            <person name="Roesel C.L."/>
        </authorList>
    </citation>
    <scope>NUCLEOTIDE SEQUENCE</scope>
    <source>
        <strain evidence="6">K2</strain>
    </source>
</reference>
<evidence type="ECO:0000256" key="5">
    <source>
        <dbReference type="SAM" id="MobiDB-lite"/>
    </source>
</evidence>
<dbReference type="Proteomes" id="UP001249851">
    <property type="component" value="Unassembled WGS sequence"/>
</dbReference>
<evidence type="ECO:0000313" key="7">
    <source>
        <dbReference type="Proteomes" id="UP001249851"/>
    </source>
</evidence>
<protein>
    <submittedName>
        <fullName evidence="6">Uncharacterized protein</fullName>
    </submittedName>
</protein>
<dbReference type="InterPro" id="IPR023123">
    <property type="entry name" value="Tubulin_C"/>
</dbReference>
<evidence type="ECO:0000256" key="1">
    <source>
        <dbReference type="ARBA" id="ARBA00009636"/>
    </source>
</evidence>
<dbReference type="SUPFAM" id="SSF55307">
    <property type="entry name" value="Tubulin C-terminal domain-like"/>
    <property type="match status" value="1"/>
</dbReference>
<dbReference type="InterPro" id="IPR000217">
    <property type="entry name" value="Tubulin"/>
</dbReference>
<organism evidence="6 7">
    <name type="scientific">Acropora cervicornis</name>
    <name type="common">Staghorn coral</name>
    <dbReference type="NCBI Taxonomy" id="6130"/>
    <lineage>
        <taxon>Eukaryota</taxon>
        <taxon>Metazoa</taxon>
        <taxon>Cnidaria</taxon>
        <taxon>Anthozoa</taxon>
        <taxon>Hexacorallia</taxon>
        <taxon>Scleractinia</taxon>
        <taxon>Astrocoeniina</taxon>
        <taxon>Acroporidae</taxon>
        <taxon>Acropora</taxon>
    </lineage>
</organism>
<accession>A0AAD9PRU2</accession>
<dbReference type="GO" id="GO:0007017">
    <property type="term" value="P:microtubule-based process"/>
    <property type="evidence" value="ECO:0007669"/>
    <property type="project" value="InterPro"/>
</dbReference>
<dbReference type="InterPro" id="IPR036525">
    <property type="entry name" value="Tubulin/FtsZ_GTPase_sf"/>
</dbReference>
<gene>
    <name evidence="6" type="ORF">P5673_032254</name>
</gene>
<name>A0AAD9PRU2_ACRCE</name>
<dbReference type="AlphaFoldDB" id="A0AAD9PRU2"/>
<evidence type="ECO:0000256" key="2">
    <source>
        <dbReference type="ARBA" id="ARBA00022701"/>
    </source>
</evidence>
<keyword evidence="7" id="KW-1185">Reference proteome</keyword>
<dbReference type="InterPro" id="IPR008280">
    <property type="entry name" value="Tub_FtsZ_C"/>
</dbReference>
<feature type="region of interest" description="Disordered" evidence="5">
    <location>
        <begin position="15"/>
        <end position="78"/>
    </location>
</feature>
<dbReference type="Gene3D" id="1.10.287.600">
    <property type="entry name" value="Helix hairpin bin"/>
    <property type="match status" value="1"/>
</dbReference>